<reference evidence="1 2" key="1">
    <citation type="journal article" date="2018" name="Sci. Data">
        <title>The draft genome sequence of cork oak.</title>
        <authorList>
            <person name="Ramos A.M."/>
            <person name="Usie A."/>
            <person name="Barbosa P."/>
            <person name="Barros P.M."/>
            <person name="Capote T."/>
            <person name="Chaves I."/>
            <person name="Simoes F."/>
            <person name="Abreu I."/>
            <person name="Carrasquinho I."/>
            <person name="Faro C."/>
            <person name="Guimaraes J.B."/>
            <person name="Mendonca D."/>
            <person name="Nobrega F."/>
            <person name="Rodrigues L."/>
            <person name="Saibo N.J.M."/>
            <person name="Varela M.C."/>
            <person name="Egas C."/>
            <person name="Matos J."/>
            <person name="Miguel C.M."/>
            <person name="Oliveira M.M."/>
            <person name="Ricardo C.P."/>
            <person name="Goncalves S."/>
        </authorList>
    </citation>
    <scope>NUCLEOTIDE SEQUENCE [LARGE SCALE GENOMIC DNA]</scope>
    <source>
        <strain evidence="2">cv. HL8</strain>
    </source>
</reference>
<accession>A0AAW0JZ91</accession>
<gene>
    <name evidence="1" type="ORF">CFP56_027244</name>
</gene>
<dbReference type="Proteomes" id="UP000237347">
    <property type="component" value="Unassembled WGS sequence"/>
</dbReference>
<comment type="caution">
    <text evidence="1">The sequence shown here is derived from an EMBL/GenBank/DDBJ whole genome shotgun (WGS) entry which is preliminary data.</text>
</comment>
<sequence>MATFRAVNFAKKISFLQFMVEGDWAIDNHRASMTIYLVNSPKSTLAQLICFRKVIRRNSNSGKVELQGFHALNFIINIFTRGTIVVKDGSSPNSYAVEKSSS</sequence>
<dbReference type="EMBL" id="PKMF04000442">
    <property type="protein sequence ID" value="KAK7831526.1"/>
    <property type="molecule type" value="Genomic_DNA"/>
</dbReference>
<protein>
    <submittedName>
        <fullName evidence="1">Uncharacterized protein</fullName>
    </submittedName>
</protein>
<evidence type="ECO:0000313" key="2">
    <source>
        <dbReference type="Proteomes" id="UP000237347"/>
    </source>
</evidence>
<keyword evidence="2" id="KW-1185">Reference proteome</keyword>
<name>A0AAW0JZ91_QUESU</name>
<organism evidence="1 2">
    <name type="scientific">Quercus suber</name>
    <name type="common">Cork oak</name>
    <dbReference type="NCBI Taxonomy" id="58331"/>
    <lineage>
        <taxon>Eukaryota</taxon>
        <taxon>Viridiplantae</taxon>
        <taxon>Streptophyta</taxon>
        <taxon>Embryophyta</taxon>
        <taxon>Tracheophyta</taxon>
        <taxon>Spermatophyta</taxon>
        <taxon>Magnoliopsida</taxon>
        <taxon>eudicotyledons</taxon>
        <taxon>Gunneridae</taxon>
        <taxon>Pentapetalae</taxon>
        <taxon>rosids</taxon>
        <taxon>fabids</taxon>
        <taxon>Fagales</taxon>
        <taxon>Fagaceae</taxon>
        <taxon>Quercus</taxon>
    </lineage>
</organism>
<dbReference type="AlphaFoldDB" id="A0AAW0JZ91"/>
<proteinExistence type="predicted"/>
<evidence type="ECO:0000313" key="1">
    <source>
        <dbReference type="EMBL" id="KAK7831526.1"/>
    </source>
</evidence>